<dbReference type="RefSeq" id="WP_086886762.1">
    <property type="nucleotide sequence ID" value="NZ_CP019893.1"/>
</dbReference>
<reference evidence="2" key="1">
    <citation type="submission" date="2017-02" db="EMBL/GenBank/DDBJ databases">
        <title>Natronthermophilus aegyptiacus gen. nov.,sp. nov., an aerobic, extremely halophilic alkalithermophilic archaeon isolated from the athalassohaline Wadi An Natrun, Egypt.</title>
        <authorList>
            <person name="Zhao B."/>
        </authorList>
    </citation>
    <scope>NUCLEOTIDE SEQUENCE [LARGE SCALE GENOMIC DNA]</scope>
    <source>
        <strain evidence="2">JW/NM-HA 15</strain>
    </source>
</reference>
<dbReference type="Proteomes" id="UP000250088">
    <property type="component" value="Chromosome"/>
</dbReference>
<dbReference type="EMBL" id="CP019893">
    <property type="protein sequence ID" value="ARS88381.1"/>
    <property type="molecule type" value="Genomic_DNA"/>
</dbReference>
<dbReference type="GeneID" id="32892509"/>
<protein>
    <submittedName>
        <fullName evidence="1">GNAT family acetyltransferase</fullName>
    </submittedName>
</protein>
<evidence type="ECO:0000313" key="2">
    <source>
        <dbReference type="Proteomes" id="UP000250088"/>
    </source>
</evidence>
<dbReference type="GO" id="GO:0016740">
    <property type="term" value="F:transferase activity"/>
    <property type="evidence" value="ECO:0007669"/>
    <property type="project" value="UniProtKB-KW"/>
</dbReference>
<accession>A0A2Z2HNC3</accession>
<gene>
    <name evidence="1" type="ORF">B1756_00485</name>
</gene>
<dbReference type="InterPro" id="IPR043854">
    <property type="entry name" value="DUF5816"/>
</dbReference>
<evidence type="ECO:0000313" key="1">
    <source>
        <dbReference type="EMBL" id="ARS88381.1"/>
    </source>
</evidence>
<proteinExistence type="predicted"/>
<dbReference type="Pfam" id="PF19133">
    <property type="entry name" value="DUF5816"/>
    <property type="match status" value="1"/>
</dbReference>
<dbReference type="KEGG" id="naj:B1756_00485"/>
<name>A0A2Z2HNC3_9EURY</name>
<keyword evidence="1" id="KW-0808">Transferase</keyword>
<dbReference type="OrthoDB" id="333505at2157"/>
<organism evidence="1 2">
    <name type="scientific">Natrarchaeobaculum aegyptiacum</name>
    <dbReference type="NCBI Taxonomy" id="745377"/>
    <lineage>
        <taxon>Archaea</taxon>
        <taxon>Methanobacteriati</taxon>
        <taxon>Methanobacteriota</taxon>
        <taxon>Stenosarchaea group</taxon>
        <taxon>Halobacteria</taxon>
        <taxon>Halobacteriales</taxon>
        <taxon>Natrialbaceae</taxon>
        <taxon>Natrarchaeobaculum</taxon>
    </lineage>
</organism>
<dbReference type="AlphaFoldDB" id="A0A2Z2HNC3"/>
<sequence length="79" mass="8704">MRSISTTDGTEIYVSSADGVRGSDGPFLVAYESPAADRRYGWFCTNCESVDNAMDAMGRIKCNNCGNFRKPTEWDAAHE</sequence>
<keyword evidence="2" id="KW-1185">Reference proteome</keyword>